<dbReference type="GeneID" id="94351310"/>
<accession>A0A976FJR1</accession>
<dbReference type="RefSeq" id="XP_067817594.1">
    <property type="nucleotide sequence ID" value="XM_067965639.1"/>
</dbReference>
<gene>
    <name evidence="1" type="ORF">CCR75_007581</name>
</gene>
<dbReference type="KEGG" id="blac:94351310"/>
<keyword evidence="2" id="KW-1185">Reference proteome</keyword>
<proteinExistence type="predicted"/>
<name>A0A976FJR1_BRELC</name>
<comment type="caution">
    <text evidence="1">The sequence shown here is derived from an EMBL/GenBank/DDBJ whole genome shotgun (WGS) entry which is preliminary data.</text>
</comment>
<dbReference type="Proteomes" id="UP000294530">
    <property type="component" value="Unassembled WGS sequence"/>
</dbReference>
<dbReference type="EMBL" id="SHOA02000017">
    <property type="protein sequence ID" value="TDH68095.1"/>
    <property type="molecule type" value="Genomic_DNA"/>
</dbReference>
<dbReference type="AlphaFoldDB" id="A0A976FJR1"/>
<protein>
    <submittedName>
        <fullName evidence="1">Uncharacterized protein</fullName>
    </submittedName>
</protein>
<evidence type="ECO:0000313" key="1">
    <source>
        <dbReference type="EMBL" id="TDH68095.1"/>
    </source>
</evidence>
<sequence length="152" mass="17274">MRRANSLSPNAYYFNFDLKQLNSSRGLPEPCSATEAANVKILTQSRQPKAVDRTINVIRFLRSHSINEAAEERLNVWACLEELLIGGPFSQARLSAMTGDNEIVKLTFSAWNKFSHDDIRNLLAHGMKDMDIREKEMLSSIINLYFLIRGAQ</sequence>
<organism evidence="1 2">
    <name type="scientific">Bremia lactucae</name>
    <name type="common">Lettuce downy mildew</name>
    <dbReference type="NCBI Taxonomy" id="4779"/>
    <lineage>
        <taxon>Eukaryota</taxon>
        <taxon>Sar</taxon>
        <taxon>Stramenopiles</taxon>
        <taxon>Oomycota</taxon>
        <taxon>Peronosporomycetes</taxon>
        <taxon>Peronosporales</taxon>
        <taxon>Peronosporaceae</taxon>
        <taxon>Bremia</taxon>
    </lineage>
</organism>
<reference evidence="1 2" key="1">
    <citation type="journal article" date="2021" name="Genome Biol.">
        <title>AFLAP: assembly-free linkage analysis pipeline using k-mers from genome sequencing data.</title>
        <authorList>
            <person name="Fletcher K."/>
            <person name="Zhang L."/>
            <person name="Gil J."/>
            <person name="Han R."/>
            <person name="Cavanaugh K."/>
            <person name="Michelmore R."/>
        </authorList>
    </citation>
    <scope>NUCLEOTIDE SEQUENCE [LARGE SCALE GENOMIC DNA]</scope>
    <source>
        <strain evidence="1 2">SF5</strain>
    </source>
</reference>
<evidence type="ECO:0000313" key="2">
    <source>
        <dbReference type="Proteomes" id="UP000294530"/>
    </source>
</evidence>